<dbReference type="Proteomes" id="UP000688947">
    <property type="component" value="Unassembled WGS sequence"/>
</dbReference>
<proteinExistence type="predicted"/>
<protein>
    <submittedName>
        <fullName evidence="1">Uncharacterized protein</fullName>
    </submittedName>
</protein>
<dbReference type="OrthoDB" id="129330at2759"/>
<gene>
    <name evidence="1" type="ORF">JG687_00019649</name>
</gene>
<evidence type="ECO:0000313" key="1">
    <source>
        <dbReference type="EMBL" id="KAG6941440.1"/>
    </source>
</evidence>
<evidence type="ECO:0000313" key="2">
    <source>
        <dbReference type="Proteomes" id="UP000688947"/>
    </source>
</evidence>
<accession>A0A8T1TMF6</accession>
<reference evidence="1" key="1">
    <citation type="submission" date="2021-01" db="EMBL/GenBank/DDBJ databases">
        <title>Phytophthora aleatoria, a newly-described species from Pinus radiata is distinct from Phytophthora cactorum isolates based on comparative genomics.</title>
        <authorList>
            <person name="Mcdougal R."/>
            <person name="Panda P."/>
            <person name="Williams N."/>
            <person name="Studholme D.J."/>
        </authorList>
    </citation>
    <scope>NUCLEOTIDE SEQUENCE</scope>
    <source>
        <strain evidence="1">NZFS 3830</strain>
    </source>
</reference>
<name>A0A8T1TMF6_9STRA</name>
<dbReference type="EMBL" id="JAENGZ010003552">
    <property type="protein sequence ID" value="KAG6941440.1"/>
    <property type="molecule type" value="Genomic_DNA"/>
</dbReference>
<dbReference type="VEuPathDB" id="FungiDB:PC110_g21056"/>
<organism evidence="1 2">
    <name type="scientific">Phytophthora cactorum</name>
    <dbReference type="NCBI Taxonomy" id="29920"/>
    <lineage>
        <taxon>Eukaryota</taxon>
        <taxon>Sar</taxon>
        <taxon>Stramenopiles</taxon>
        <taxon>Oomycota</taxon>
        <taxon>Peronosporomycetes</taxon>
        <taxon>Peronosporales</taxon>
        <taxon>Peronosporaceae</taxon>
        <taxon>Phytophthora</taxon>
    </lineage>
</organism>
<dbReference type="AlphaFoldDB" id="A0A8T1TMF6"/>
<comment type="caution">
    <text evidence="1">The sequence shown here is derived from an EMBL/GenBank/DDBJ whole genome shotgun (WGS) entry which is preliminary data.</text>
</comment>
<sequence>MLLIKFTTVAEMEVLGAQDRLALSRKRVAALTYNMTNRQEIAGPLAALYLYRGSCSFFSAVCASLPLGDAVRQLSMTEYGCTLVNASDDVQMSKYRAVSNLDDYVFRPKTLEAVCLYEFTMSYFKKKRDSATSSRLRGHALKTSRLARPQRCKSCIPLCYGSFL</sequence>